<accession>A0A4R6BIK9</accession>
<comment type="caution">
    <text evidence="1">The sequence shown here is derived from an EMBL/GenBank/DDBJ whole genome shotgun (WGS) entry which is preliminary data.</text>
</comment>
<name>A0A4R6BIK9_9STAP</name>
<protein>
    <submittedName>
        <fullName evidence="1">Uncharacterized protein</fullName>
    </submittedName>
</protein>
<keyword evidence="2" id="KW-1185">Reference proteome</keyword>
<dbReference type="RefSeq" id="WP_133430138.1">
    <property type="nucleotide sequence ID" value="NZ_BMCC01000001.1"/>
</dbReference>
<proteinExistence type="predicted"/>
<reference evidence="1 2" key="1">
    <citation type="submission" date="2019-01" db="EMBL/GenBank/DDBJ databases">
        <title>Draft genome sequences of the type strains of six Macrococcus species.</title>
        <authorList>
            <person name="Mazhar S."/>
            <person name="Altermann E."/>
            <person name="Hill C."/>
            <person name="Mcauliffe O."/>
        </authorList>
    </citation>
    <scope>NUCLEOTIDE SEQUENCE [LARGE SCALE GENOMIC DNA]</scope>
    <source>
        <strain evidence="1 2">CCM4809</strain>
    </source>
</reference>
<dbReference type="AlphaFoldDB" id="A0A4R6BIK9"/>
<dbReference type="Proteomes" id="UP000295328">
    <property type="component" value="Unassembled WGS sequence"/>
</dbReference>
<organism evidence="1 2">
    <name type="scientific">Macrococcus hajekii</name>
    <dbReference type="NCBI Taxonomy" id="198482"/>
    <lineage>
        <taxon>Bacteria</taxon>
        <taxon>Bacillati</taxon>
        <taxon>Bacillota</taxon>
        <taxon>Bacilli</taxon>
        <taxon>Bacillales</taxon>
        <taxon>Staphylococcaceae</taxon>
        <taxon>Macrococcus</taxon>
    </lineage>
</organism>
<evidence type="ECO:0000313" key="2">
    <source>
        <dbReference type="Proteomes" id="UP000295328"/>
    </source>
</evidence>
<gene>
    <name evidence="1" type="ORF">ERX37_07910</name>
</gene>
<dbReference type="EMBL" id="SCWE01000003">
    <property type="protein sequence ID" value="TDM01418.1"/>
    <property type="molecule type" value="Genomic_DNA"/>
</dbReference>
<sequence>MAQKAKRVNITTKKDEYVFEDVKTIHTNADYEFFELEHADGAKTFVNIKDYRILQAGKDVHIEIY</sequence>
<evidence type="ECO:0000313" key="1">
    <source>
        <dbReference type="EMBL" id="TDM01418.1"/>
    </source>
</evidence>